<dbReference type="GO" id="GO:0010181">
    <property type="term" value="F:FMN binding"/>
    <property type="evidence" value="ECO:0007669"/>
    <property type="project" value="TreeGrafter"/>
</dbReference>
<dbReference type="Pfam" id="PF02441">
    <property type="entry name" value="Flavoprotein"/>
    <property type="match status" value="1"/>
</dbReference>
<dbReference type="InterPro" id="IPR036551">
    <property type="entry name" value="Flavin_trans-like"/>
</dbReference>
<evidence type="ECO:0000259" key="2">
    <source>
        <dbReference type="Pfam" id="PF02441"/>
    </source>
</evidence>
<reference evidence="3" key="1">
    <citation type="submission" date="2019-09" db="EMBL/GenBank/DDBJ databases">
        <authorList>
            <person name="Cremers G."/>
        </authorList>
    </citation>
    <scope>NUCLEOTIDE SEQUENCE [LARGE SCALE GENOMIC DNA]</scope>
    <source>
        <strain evidence="3">3B</strain>
    </source>
</reference>
<evidence type="ECO:0000256" key="1">
    <source>
        <dbReference type="SAM" id="MobiDB-lite"/>
    </source>
</evidence>
<dbReference type="Proteomes" id="UP000381693">
    <property type="component" value="Unassembled WGS sequence"/>
</dbReference>
<dbReference type="GO" id="GO:0071513">
    <property type="term" value="C:phosphopantothenoylcysteine decarboxylase complex"/>
    <property type="evidence" value="ECO:0007669"/>
    <property type="project" value="TreeGrafter"/>
</dbReference>
<comment type="caution">
    <text evidence="3">The sequence shown here is derived from an EMBL/GenBank/DDBJ whole genome shotgun (WGS) entry which is preliminary data.</text>
</comment>
<evidence type="ECO:0000313" key="3">
    <source>
        <dbReference type="EMBL" id="VVM08402.1"/>
    </source>
</evidence>
<dbReference type="InterPro" id="IPR003382">
    <property type="entry name" value="Flavoprotein"/>
</dbReference>
<dbReference type="PANTHER" id="PTHR14359">
    <property type="entry name" value="HOMO-OLIGOMERIC FLAVIN CONTAINING CYS DECARBOXYLASE FAMILY"/>
    <property type="match status" value="1"/>
</dbReference>
<gene>
    <name evidence="3" type="primary">coaBC</name>
    <name evidence="3" type="ORF">MAMC_02115</name>
</gene>
<dbReference type="GO" id="GO:0004633">
    <property type="term" value="F:phosphopantothenoylcysteine decarboxylase activity"/>
    <property type="evidence" value="ECO:0007669"/>
    <property type="project" value="TreeGrafter"/>
</dbReference>
<dbReference type="Gene3D" id="3.40.50.1950">
    <property type="entry name" value="Flavin prenyltransferase-like"/>
    <property type="match status" value="1"/>
</dbReference>
<protein>
    <submittedName>
        <fullName evidence="3">Coenzyme A biosynthesis bifunctional protein CoaBC</fullName>
    </submittedName>
</protein>
<dbReference type="GO" id="GO:0015937">
    <property type="term" value="P:coenzyme A biosynthetic process"/>
    <property type="evidence" value="ECO:0007669"/>
    <property type="project" value="TreeGrafter"/>
</dbReference>
<keyword evidence="4" id="KW-1185">Reference proteome</keyword>
<feature type="compositionally biased region" description="Basic and acidic residues" evidence="1">
    <location>
        <begin position="212"/>
        <end position="226"/>
    </location>
</feature>
<dbReference type="PANTHER" id="PTHR14359:SF6">
    <property type="entry name" value="PHOSPHOPANTOTHENOYLCYSTEINE DECARBOXYLASE"/>
    <property type="match status" value="1"/>
</dbReference>
<dbReference type="SUPFAM" id="SSF52507">
    <property type="entry name" value="Homo-oligomeric flavin-containing Cys decarboxylases, HFCD"/>
    <property type="match status" value="1"/>
</dbReference>
<dbReference type="EMBL" id="CABFUZ020000252">
    <property type="protein sequence ID" value="VVM08402.1"/>
    <property type="molecule type" value="Genomic_DNA"/>
</dbReference>
<organism evidence="3 4">
    <name type="scientific">Methylacidimicrobium cyclopophantes</name>
    <dbReference type="NCBI Taxonomy" id="1041766"/>
    <lineage>
        <taxon>Bacteria</taxon>
        <taxon>Pseudomonadati</taxon>
        <taxon>Verrucomicrobiota</taxon>
        <taxon>Methylacidimicrobium</taxon>
    </lineage>
</organism>
<evidence type="ECO:0000313" key="4">
    <source>
        <dbReference type="Proteomes" id="UP000381693"/>
    </source>
</evidence>
<sequence>MCMENNRPTVLLGVTGSVAAFRTIDLASQLTKGGYRVDVVLTPGALRFVRPLSFEAVTHRCAYTDESPGILEGRAVHIELAERAGVVLVAPATADLIGRYVCGLSPDLLTSLLLATEAPVLLAPAMNARMWNHPAVRANVALLRKRGVRFIGPESGLLSCGSEGPGRLWPVGRLYEILRELLPAQSDRIPPFEQEEKEVAARKPRSISLSRVQDERRGVDEMAEKKKSPKKPAVKKMEKNGKKGVAAKKK</sequence>
<proteinExistence type="predicted"/>
<name>A0A5E6MGH9_9BACT</name>
<accession>A0A5E6MGH9</accession>
<dbReference type="AlphaFoldDB" id="A0A5E6MGH9"/>
<feature type="domain" description="Flavoprotein" evidence="2">
    <location>
        <begin position="9"/>
        <end position="143"/>
    </location>
</feature>
<feature type="region of interest" description="Disordered" evidence="1">
    <location>
        <begin position="194"/>
        <end position="250"/>
    </location>
</feature>